<gene>
    <name evidence="2" type="ORF">PLEPLA_LOCUS29505</name>
</gene>
<dbReference type="AlphaFoldDB" id="A0A9N7V2T3"/>
<evidence type="ECO:0000313" key="2">
    <source>
        <dbReference type="EMBL" id="CAB1441772.1"/>
    </source>
</evidence>
<name>A0A9N7V2T3_PLEPL</name>
<accession>A0A9N7V2T3</accession>
<reference evidence="2" key="1">
    <citation type="submission" date="2020-03" db="EMBL/GenBank/DDBJ databases">
        <authorList>
            <person name="Weist P."/>
        </authorList>
    </citation>
    <scope>NUCLEOTIDE SEQUENCE</scope>
</reference>
<evidence type="ECO:0000313" key="3">
    <source>
        <dbReference type="Proteomes" id="UP001153269"/>
    </source>
</evidence>
<evidence type="ECO:0000256" key="1">
    <source>
        <dbReference type="SAM" id="MobiDB-lite"/>
    </source>
</evidence>
<organism evidence="2 3">
    <name type="scientific">Pleuronectes platessa</name>
    <name type="common">European plaice</name>
    <dbReference type="NCBI Taxonomy" id="8262"/>
    <lineage>
        <taxon>Eukaryota</taxon>
        <taxon>Metazoa</taxon>
        <taxon>Chordata</taxon>
        <taxon>Craniata</taxon>
        <taxon>Vertebrata</taxon>
        <taxon>Euteleostomi</taxon>
        <taxon>Actinopterygii</taxon>
        <taxon>Neopterygii</taxon>
        <taxon>Teleostei</taxon>
        <taxon>Neoteleostei</taxon>
        <taxon>Acanthomorphata</taxon>
        <taxon>Carangaria</taxon>
        <taxon>Pleuronectiformes</taxon>
        <taxon>Pleuronectoidei</taxon>
        <taxon>Pleuronectidae</taxon>
        <taxon>Pleuronectes</taxon>
    </lineage>
</organism>
<dbReference type="Proteomes" id="UP001153269">
    <property type="component" value="Unassembled WGS sequence"/>
</dbReference>
<keyword evidence="3" id="KW-1185">Reference proteome</keyword>
<feature type="region of interest" description="Disordered" evidence="1">
    <location>
        <begin position="66"/>
        <end position="87"/>
    </location>
</feature>
<comment type="caution">
    <text evidence="2">The sequence shown here is derived from an EMBL/GenBank/DDBJ whole genome shotgun (WGS) entry which is preliminary data.</text>
</comment>
<protein>
    <submittedName>
        <fullName evidence="2">Uncharacterized protein</fullName>
    </submittedName>
</protein>
<proteinExistence type="predicted"/>
<dbReference type="EMBL" id="CADEAL010002702">
    <property type="protein sequence ID" value="CAB1441772.1"/>
    <property type="molecule type" value="Genomic_DNA"/>
</dbReference>
<sequence length="87" mass="10018">MEVPKTINIVPLCVTHWLPNVGSNTARKTDLQSETTLVRMTDEYLAMYPELAVKGSRQLENLRRQGERQTTLPERWGPILFPPARQQ</sequence>